<feature type="compositionally biased region" description="Acidic residues" evidence="3">
    <location>
        <begin position="226"/>
        <end position="238"/>
    </location>
</feature>
<organism evidence="5 6">
    <name type="scientific">Saitoella complicata (strain BCRC 22490 / CBS 7301 / JCM 7358 / NBRC 10748 / NRRL Y-17804)</name>
    <dbReference type="NCBI Taxonomy" id="698492"/>
    <lineage>
        <taxon>Eukaryota</taxon>
        <taxon>Fungi</taxon>
        <taxon>Dikarya</taxon>
        <taxon>Ascomycota</taxon>
        <taxon>Taphrinomycotina</taxon>
        <taxon>Taphrinomycotina incertae sedis</taxon>
        <taxon>Saitoella</taxon>
    </lineage>
</organism>
<feature type="domain" description="SH3" evidence="4">
    <location>
        <begin position="94"/>
        <end position="155"/>
    </location>
</feature>
<reference evidence="5 6" key="3">
    <citation type="journal article" date="2015" name="Genome Announc.">
        <title>Draft Genome Sequence of the Archiascomycetous Yeast Saitoella complicata.</title>
        <authorList>
            <person name="Yamauchi K."/>
            <person name="Kondo S."/>
            <person name="Hamamoto M."/>
            <person name="Takahashi Y."/>
            <person name="Ogura Y."/>
            <person name="Hayashi T."/>
            <person name="Nishida H."/>
        </authorList>
    </citation>
    <scope>NUCLEOTIDE SEQUENCE [LARGE SCALE GENOMIC DNA]</scope>
    <source>
        <strain evidence="5 6">NRRL Y-17804</strain>
    </source>
</reference>
<reference evidence="5 6" key="1">
    <citation type="journal article" date="2011" name="J. Gen. Appl. Microbiol.">
        <title>Draft genome sequencing of the enigmatic yeast Saitoella complicata.</title>
        <authorList>
            <person name="Nishida H."/>
            <person name="Hamamoto M."/>
            <person name="Sugiyama J."/>
        </authorList>
    </citation>
    <scope>NUCLEOTIDE SEQUENCE [LARGE SCALE GENOMIC DNA]</scope>
    <source>
        <strain evidence="5 6">NRRL Y-17804</strain>
    </source>
</reference>
<feature type="region of interest" description="Disordered" evidence="3">
    <location>
        <begin position="1"/>
        <end position="89"/>
    </location>
</feature>
<dbReference type="AlphaFoldDB" id="A0A0E9NJL6"/>
<dbReference type="Proteomes" id="UP000033140">
    <property type="component" value="Unassembled WGS sequence"/>
</dbReference>
<dbReference type="SUPFAM" id="SSF50044">
    <property type="entry name" value="SH3-domain"/>
    <property type="match status" value="1"/>
</dbReference>
<feature type="compositionally biased region" description="Basic and acidic residues" evidence="3">
    <location>
        <begin position="1"/>
        <end position="20"/>
    </location>
</feature>
<evidence type="ECO:0000256" key="1">
    <source>
        <dbReference type="ARBA" id="ARBA00022443"/>
    </source>
</evidence>
<dbReference type="InterPro" id="IPR053039">
    <property type="entry name" value="Polarity_Bud-Selection_Reg"/>
</dbReference>
<accession>A0A0E9NJL6</accession>
<feature type="compositionally biased region" description="Acidic residues" evidence="3">
    <location>
        <begin position="67"/>
        <end position="79"/>
    </location>
</feature>
<dbReference type="PANTHER" id="PTHR47775">
    <property type="entry name" value="BUD SITE SELECTION PROTEIN 14"/>
    <property type="match status" value="1"/>
</dbReference>
<dbReference type="PROSITE" id="PS50002">
    <property type="entry name" value="SH3"/>
    <property type="match status" value="1"/>
</dbReference>
<dbReference type="SMART" id="SM00326">
    <property type="entry name" value="SH3"/>
    <property type="match status" value="1"/>
</dbReference>
<evidence type="ECO:0000313" key="6">
    <source>
        <dbReference type="Proteomes" id="UP000033140"/>
    </source>
</evidence>
<proteinExistence type="predicted"/>
<dbReference type="Gene3D" id="2.30.30.40">
    <property type="entry name" value="SH3 Domains"/>
    <property type="match status" value="1"/>
</dbReference>
<sequence length="581" mass="64132">MGPRPEVIRADTLDLQDRRHPSASAASSRRPPDFGDSSYQPHQQSALSDFARSTPSPSHGHNVTTAFDDDDNDNDDSDDAGALSSSPSIPDSDIDFDYMYALHTFLPTVEGQAHSQKGDVLVLLDDSNSYWWLVRVVRDGSVGYLPAEHVETPGERLARLNKYRNVDVGKGRLEDHPITTGAKGPFRSFSRKVRRATSGKKSRKVEFGPVKYVQHPGWNSEWGEPSSDEESEDEDQIAEEQVREQMQTVTDTVKATPINGAEPPRTSTLFRDVDTAETQLETVKLSLTPKIASDSTIFGNSPGEVREGEGYGEPARKRSNSSSLRSEFDGEKKDKDEKKGVFGGLFKKRSGGRKGPGSGLREGTPDNDEGETAEVRESREVMGDLERGVTRTVQAVNTEGAVDNPRFGDRPVQMRLYSHAPTLNEPAYDPPAPHQSQHQHPLAPPRDPTPPPSAHGQFSPVLKSNRLSRTVSPPPPPKIRWTDEFVRKWFEDDAEFVELVTIVNGSARLSSTNTPTPALSRIERELKEELGEVWKPVEDRLGKIQSELDKILESVLPGAWEGRVLPTPAVGAKTEKRAEVA</sequence>
<feature type="compositionally biased region" description="Pro residues" evidence="3">
    <location>
        <begin position="442"/>
        <end position="453"/>
    </location>
</feature>
<feature type="region of interest" description="Disordered" evidence="3">
    <location>
        <begin position="216"/>
        <end position="272"/>
    </location>
</feature>
<dbReference type="GO" id="GO:0030950">
    <property type="term" value="P:establishment or maintenance of actin cytoskeleton polarity"/>
    <property type="evidence" value="ECO:0007669"/>
    <property type="project" value="TreeGrafter"/>
</dbReference>
<dbReference type="GO" id="GO:0008104">
    <property type="term" value="P:intracellular protein localization"/>
    <property type="evidence" value="ECO:0007669"/>
    <property type="project" value="TreeGrafter"/>
</dbReference>
<dbReference type="GO" id="GO:0051286">
    <property type="term" value="C:cell tip"/>
    <property type="evidence" value="ECO:0007669"/>
    <property type="project" value="TreeGrafter"/>
</dbReference>
<feature type="compositionally biased region" description="Polar residues" evidence="3">
    <location>
        <begin position="37"/>
        <end position="65"/>
    </location>
</feature>
<keyword evidence="6" id="KW-1185">Reference proteome</keyword>
<feature type="compositionally biased region" description="Basic and acidic residues" evidence="3">
    <location>
        <begin position="373"/>
        <end position="389"/>
    </location>
</feature>
<dbReference type="InterPro" id="IPR036028">
    <property type="entry name" value="SH3-like_dom_sf"/>
</dbReference>
<dbReference type="STRING" id="698492.A0A0E9NJL6"/>
<feature type="region of interest" description="Disordered" evidence="3">
    <location>
        <begin position="293"/>
        <end position="478"/>
    </location>
</feature>
<gene>
    <name evidence="5" type="ORF">G7K_4133-t1</name>
</gene>
<feature type="compositionally biased region" description="Polar residues" evidence="3">
    <location>
        <begin position="244"/>
        <end position="253"/>
    </location>
</feature>
<comment type="caution">
    <text evidence="5">The sequence shown here is derived from an EMBL/GenBank/DDBJ whole genome shotgun (WGS) entry which is preliminary data.</text>
</comment>
<evidence type="ECO:0000256" key="2">
    <source>
        <dbReference type="PROSITE-ProRule" id="PRU00192"/>
    </source>
</evidence>
<dbReference type="InterPro" id="IPR001452">
    <property type="entry name" value="SH3_domain"/>
</dbReference>
<reference evidence="5 6" key="2">
    <citation type="journal article" date="2014" name="J. Gen. Appl. Microbiol.">
        <title>The early diverging ascomycetous budding yeast Saitoella complicata has three histone deacetylases belonging to the Clr6, Hos2, and Rpd3 lineages.</title>
        <authorList>
            <person name="Nishida H."/>
            <person name="Matsumoto T."/>
            <person name="Kondo S."/>
            <person name="Hamamoto M."/>
            <person name="Yoshikawa H."/>
        </authorList>
    </citation>
    <scope>NUCLEOTIDE SEQUENCE [LARGE SCALE GENOMIC DNA]</scope>
    <source>
        <strain evidence="5 6">NRRL Y-17804</strain>
    </source>
</reference>
<dbReference type="EMBL" id="BACD03000028">
    <property type="protein sequence ID" value="GAO49998.1"/>
    <property type="molecule type" value="Genomic_DNA"/>
</dbReference>
<evidence type="ECO:0000259" key="4">
    <source>
        <dbReference type="PROSITE" id="PS50002"/>
    </source>
</evidence>
<evidence type="ECO:0000256" key="3">
    <source>
        <dbReference type="SAM" id="MobiDB-lite"/>
    </source>
</evidence>
<feature type="compositionally biased region" description="Basic and acidic residues" evidence="3">
    <location>
        <begin position="326"/>
        <end position="340"/>
    </location>
</feature>
<keyword evidence="1 2" id="KW-0728">SH3 domain</keyword>
<dbReference type="PANTHER" id="PTHR47775:SF1">
    <property type="entry name" value="BUD SITE SELECTION PROTEIN 14"/>
    <property type="match status" value="1"/>
</dbReference>
<evidence type="ECO:0000313" key="5">
    <source>
        <dbReference type="EMBL" id="GAO49998.1"/>
    </source>
</evidence>
<dbReference type="Pfam" id="PF00018">
    <property type="entry name" value="SH3_1"/>
    <property type="match status" value="1"/>
</dbReference>
<dbReference type="OrthoDB" id="196165at2759"/>
<dbReference type="RefSeq" id="XP_019026255.1">
    <property type="nucleotide sequence ID" value="XM_019165820.1"/>
</dbReference>
<name>A0A0E9NJL6_SAICN</name>
<protein>
    <recommendedName>
        <fullName evidence="4">SH3 domain-containing protein</fullName>
    </recommendedName>
</protein>
<dbReference type="GO" id="GO:0015630">
    <property type="term" value="C:microtubule cytoskeleton"/>
    <property type="evidence" value="ECO:0007669"/>
    <property type="project" value="TreeGrafter"/>
</dbReference>